<dbReference type="Pfam" id="PF03466">
    <property type="entry name" value="LysR_substrate"/>
    <property type="match status" value="1"/>
</dbReference>
<dbReference type="GO" id="GO:0003677">
    <property type="term" value="F:DNA binding"/>
    <property type="evidence" value="ECO:0007669"/>
    <property type="project" value="UniProtKB-KW"/>
</dbReference>
<keyword evidence="7" id="KW-1185">Reference proteome</keyword>
<dbReference type="PROSITE" id="PS50931">
    <property type="entry name" value="HTH_LYSR"/>
    <property type="match status" value="1"/>
</dbReference>
<evidence type="ECO:0000259" key="5">
    <source>
        <dbReference type="PROSITE" id="PS50931"/>
    </source>
</evidence>
<dbReference type="Pfam" id="PF00126">
    <property type="entry name" value="HTH_1"/>
    <property type="match status" value="1"/>
</dbReference>
<comment type="caution">
    <text evidence="6">The sequence shown here is derived from an EMBL/GenBank/DDBJ whole genome shotgun (WGS) entry which is preliminary data.</text>
</comment>
<comment type="similarity">
    <text evidence="1">Belongs to the LysR transcriptional regulatory family.</text>
</comment>
<evidence type="ECO:0000256" key="2">
    <source>
        <dbReference type="ARBA" id="ARBA00023015"/>
    </source>
</evidence>
<dbReference type="EMBL" id="JACCBT010000001">
    <property type="protein sequence ID" value="NYE17681.1"/>
    <property type="molecule type" value="Genomic_DNA"/>
</dbReference>
<dbReference type="PANTHER" id="PTHR30346:SF0">
    <property type="entry name" value="HCA OPERON TRANSCRIPTIONAL ACTIVATOR HCAR"/>
    <property type="match status" value="1"/>
</dbReference>
<dbReference type="CDD" id="cd05466">
    <property type="entry name" value="PBP2_LTTR_substrate"/>
    <property type="match status" value="1"/>
</dbReference>
<sequence>MERYEIETFLALAEELNFTRTAERLLVSPGRVSQTIKKLERRLGGALFERSSHHVALTPVGRQLYAELLPAHQQVRRAVGNAAEAFAGISGVLRAGFTTPWSGALFVQASEAFNSRHPRCTVELQEETYNAAIAALLEEAVDLVIAELPFEDPAIAVGPVVFSEPRALLVPAGHPLAARETVSLEDLAVLPLITAVGVSRRWQDVHFPRRTPRGRSIEHGPAAAGWQEILSLVGAGKGATVAAVRAGLYHARPDIVYVPFEDAPPIDYALMWRHAGDTARLRELVQAVLAFAPQPAGRHSDRDLASS</sequence>
<evidence type="ECO:0000256" key="1">
    <source>
        <dbReference type="ARBA" id="ARBA00009437"/>
    </source>
</evidence>
<feature type="domain" description="HTH lysR-type" evidence="5">
    <location>
        <begin position="1"/>
        <end position="58"/>
    </location>
</feature>
<dbReference type="Proteomes" id="UP000591272">
    <property type="component" value="Unassembled WGS sequence"/>
</dbReference>
<dbReference type="GO" id="GO:0003700">
    <property type="term" value="F:DNA-binding transcription factor activity"/>
    <property type="evidence" value="ECO:0007669"/>
    <property type="project" value="InterPro"/>
</dbReference>
<keyword evidence="2" id="KW-0805">Transcription regulation</keyword>
<dbReference type="InterPro" id="IPR000847">
    <property type="entry name" value="LysR_HTH_N"/>
</dbReference>
<evidence type="ECO:0000313" key="6">
    <source>
        <dbReference type="EMBL" id="NYE17681.1"/>
    </source>
</evidence>
<organism evidence="6 7">
    <name type="scientific">Actinomadura citrea</name>
    <dbReference type="NCBI Taxonomy" id="46158"/>
    <lineage>
        <taxon>Bacteria</taxon>
        <taxon>Bacillati</taxon>
        <taxon>Actinomycetota</taxon>
        <taxon>Actinomycetes</taxon>
        <taxon>Streptosporangiales</taxon>
        <taxon>Thermomonosporaceae</taxon>
        <taxon>Actinomadura</taxon>
    </lineage>
</organism>
<dbReference type="GO" id="GO:0032993">
    <property type="term" value="C:protein-DNA complex"/>
    <property type="evidence" value="ECO:0007669"/>
    <property type="project" value="TreeGrafter"/>
</dbReference>
<keyword evidence="3 6" id="KW-0238">DNA-binding</keyword>
<protein>
    <submittedName>
        <fullName evidence="6">DNA-binding transcriptional LysR family regulator</fullName>
    </submittedName>
</protein>
<accession>A0A7Y9GJW7</accession>
<dbReference type="SUPFAM" id="SSF46785">
    <property type="entry name" value="Winged helix' DNA-binding domain"/>
    <property type="match status" value="1"/>
</dbReference>
<dbReference type="AlphaFoldDB" id="A0A7Y9GJW7"/>
<dbReference type="PANTHER" id="PTHR30346">
    <property type="entry name" value="TRANSCRIPTIONAL DUAL REGULATOR HCAR-RELATED"/>
    <property type="match status" value="1"/>
</dbReference>
<dbReference type="Gene3D" id="1.10.10.10">
    <property type="entry name" value="Winged helix-like DNA-binding domain superfamily/Winged helix DNA-binding domain"/>
    <property type="match status" value="1"/>
</dbReference>
<name>A0A7Y9GJW7_9ACTN</name>
<evidence type="ECO:0000313" key="7">
    <source>
        <dbReference type="Proteomes" id="UP000591272"/>
    </source>
</evidence>
<dbReference type="InterPro" id="IPR005119">
    <property type="entry name" value="LysR_subst-bd"/>
</dbReference>
<evidence type="ECO:0000256" key="3">
    <source>
        <dbReference type="ARBA" id="ARBA00023125"/>
    </source>
</evidence>
<reference evidence="6 7" key="1">
    <citation type="submission" date="2020-07" db="EMBL/GenBank/DDBJ databases">
        <title>Sequencing the genomes of 1000 actinobacteria strains.</title>
        <authorList>
            <person name="Klenk H.-P."/>
        </authorList>
    </citation>
    <scope>NUCLEOTIDE SEQUENCE [LARGE SCALE GENOMIC DNA]</scope>
    <source>
        <strain evidence="6 7">DSM 43461</strain>
    </source>
</reference>
<dbReference type="InterPro" id="IPR036390">
    <property type="entry name" value="WH_DNA-bd_sf"/>
</dbReference>
<dbReference type="Gene3D" id="3.40.190.10">
    <property type="entry name" value="Periplasmic binding protein-like II"/>
    <property type="match status" value="2"/>
</dbReference>
<proteinExistence type="inferred from homology"/>
<keyword evidence="4" id="KW-0804">Transcription</keyword>
<evidence type="ECO:0000256" key="4">
    <source>
        <dbReference type="ARBA" id="ARBA00023163"/>
    </source>
</evidence>
<gene>
    <name evidence="6" type="ORF">BJ999_007977</name>
</gene>
<dbReference type="RefSeq" id="WP_179837987.1">
    <property type="nucleotide sequence ID" value="NZ_BMRD01000003.1"/>
</dbReference>
<dbReference type="InterPro" id="IPR036388">
    <property type="entry name" value="WH-like_DNA-bd_sf"/>
</dbReference>
<dbReference type="SUPFAM" id="SSF53850">
    <property type="entry name" value="Periplasmic binding protein-like II"/>
    <property type="match status" value="1"/>
</dbReference>